<dbReference type="InterPro" id="IPR027020">
    <property type="entry name" value="YnjB"/>
</dbReference>
<reference evidence="2" key="1">
    <citation type="submission" date="2016-11" db="EMBL/GenBank/DDBJ databases">
        <authorList>
            <person name="Varghese N."/>
            <person name="Submissions S."/>
        </authorList>
    </citation>
    <scope>NUCLEOTIDE SEQUENCE [LARGE SCALE GENOMIC DNA]</scope>
    <source>
        <strain evidence="2">DSM 17957</strain>
    </source>
</reference>
<dbReference type="AlphaFoldDB" id="A0A1M6BWR1"/>
<dbReference type="PANTHER" id="PTHR42779">
    <property type="entry name" value="PROTEIN YNJB"/>
    <property type="match status" value="1"/>
</dbReference>
<dbReference type="InterPro" id="IPR006059">
    <property type="entry name" value="SBP"/>
</dbReference>
<evidence type="ECO:0000313" key="2">
    <source>
        <dbReference type="Proteomes" id="UP000184536"/>
    </source>
</evidence>
<dbReference type="RefSeq" id="WP_110939403.1">
    <property type="nucleotide sequence ID" value="NZ_FQZV01000003.1"/>
</dbReference>
<gene>
    <name evidence="1" type="ORF">SAMN02745975_00086</name>
</gene>
<proteinExistence type="predicted"/>
<dbReference type="SUPFAM" id="SSF53850">
    <property type="entry name" value="Periplasmic binding protein-like II"/>
    <property type="match status" value="1"/>
</dbReference>
<dbReference type="EMBL" id="FQZV01000003">
    <property type="protein sequence ID" value="SHI53222.1"/>
    <property type="molecule type" value="Genomic_DNA"/>
</dbReference>
<organism evidence="1 2">
    <name type="scientific">Geosporobacter subterraneus DSM 17957</name>
    <dbReference type="NCBI Taxonomy" id="1121919"/>
    <lineage>
        <taxon>Bacteria</taxon>
        <taxon>Bacillati</taxon>
        <taxon>Bacillota</taxon>
        <taxon>Clostridia</taxon>
        <taxon>Peptostreptococcales</taxon>
        <taxon>Thermotaleaceae</taxon>
        <taxon>Geosporobacter</taxon>
    </lineage>
</organism>
<name>A0A1M6BWR1_9FIRM</name>
<dbReference type="PIRSF" id="PIRSF029172">
    <property type="entry name" value="UCP029172_ABC_sbc_YnjB"/>
    <property type="match status" value="1"/>
</dbReference>
<evidence type="ECO:0000313" key="1">
    <source>
        <dbReference type="EMBL" id="SHI53222.1"/>
    </source>
</evidence>
<dbReference type="Gene3D" id="3.40.190.10">
    <property type="entry name" value="Periplasmic binding protein-like II"/>
    <property type="match status" value="2"/>
</dbReference>
<dbReference type="OrthoDB" id="3239593at2"/>
<protein>
    <submittedName>
        <fullName evidence="1">Putative spermidine/putrescine transport system substrate-binding protein</fullName>
    </submittedName>
</protein>
<dbReference type="Pfam" id="PF13416">
    <property type="entry name" value="SBP_bac_8"/>
    <property type="match status" value="1"/>
</dbReference>
<keyword evidence="2" id="KW-1185">Reference proteome</keyword>
<sequence>MKKRILIFLLIGLLSISIIGCSSKVSTPVSKDVLDMEWSEVESAAKGSVVNFYGWGGDEKVNRWLDTVIAPALKDNYDITLNRVPMNAEDFLNKLLGDKQVGNEKGSIDVLWINGENFYTAKNNELLFGPFLDKLPNAQKYINLDEEDVKYDFGYPVEGYEAPYGKAQLVFIYDRAKIDAPPKNHIELLELAKKYPGKITYPAPPDFTGSAFVRNIIYDVCGYETFQTLEDGALENNVAPGMDYLRELKPYLWRKGETYPATVAQLNNMFADGEVLFGMSYTPYYASGRITDGEFSETTDTFVFDKGNIGNTHFLAIPFNAQNKAGAMVTINYIEGFEAQISKYNPEQWGDLPVLDYNKLSQEEKQVFDSIPLGKGGIPQNILMEHRVPEMPARFIPRIEEIWVQVLSKKGE</sequence>
<dbReference type="PROSITE" id="PS51257">
    <property type="entry name" value="PROKAR_LIPOPROTEIN"/>
    <property type="match status" value="1"/>
</dbReference>
<dbReference type="NCBIfam" id="NF008633">
    <property type="entry name" value="PRK11622.1"/>
    <property type="match status" value="1"/>
</dbReference>
<accession>A0A1M6BWR1</accession>
<dbReference type="Proteomes" id="UP000184536">
    <property type="component" value="Unassembled WGS sequence"/>
</dbReference>
<dbReference type="STRING" id="1121919.SAMN02745975_00086"/>
<dbReference type="PANTHER" id="PTHR42779:SF1">
    <property type="entry name" value="PROTEIN YNJB"/>
    <property type="match status" value="1"/>
</dbReference>